<dbReference type="InterPro" id="IPR014245">
    <property type="entry name" value="Spore_III_AF"/>
</dbReference>
<dbReference type="Proteomes" id="UP001519307">
    <property type="component" value="Unassembled WGS sequence"/>
</dbReference>
<protein>
    <submittedName>
        <fullName evidence="2">Stage III sporulation protein AF</fullName>
    </submittedName>
</protein>
<keyword evidence="1" id="KW-1133">Transmembrane helix</keyword>
<evidence type="ECO:0000256" key="1">
    <source>
        <dbReference type="SAM" id="Phobius"/>
    </source>
</evidence>
<dbReference type="EMBL" id="JAGGLM010000001">
    <property type="protein sequence ID" value="MBP2031472.1"/>
    <property type="molecule type" value="Genomic_DNA"/>
</dbReference>
<keyword evidence="3" id="KW-1185">Reference proteome</keyword>
<organism evidence="2 3">
    <name type="scientific">Clostridium algifaecis</name>
    <dbReference type="NCBI Taxonomy" id="1472040"/>
    <lineage>
        <taxon>Bacteria</taxon>
        <taxon>Bacillati</taxon>
        <taxon>Bacillota</taxon>
        <taxon>Clostridia</taxon>
        <taxon>Eubacteriales</taxon>
        <taxon>Clostridiaceae</taxon>
        <taxon>Clostridium</taxon>
    </lineage>
</organism>
<proteinExistence type="predicted"/>
<dbReference type="Pfam" id="PF09581">
    <property type="entry name" value="Spore_III_AF"/>
    <property type="match status" value="1"/>
</dbReference>
<evidence type="ECO:0000313" key="2">
    <source>
        <dbReference type="EMBL" id="MBP2031472.1"/>
    </source>
</evidence>
<keyword evidence="1" id="KW-0472">Membrane</keyword>
<feature type="transmembrane region" description="Helical" evidence="1">
    <location>
        <begin position="38"/>
        <end position="56"/>
    </location>
</feature>
<dbReference type="NCBIfam" id="TIGR02896">
    <property type="entry name" value="spore_III_AF"/>
    <property type="match status" value="1"/>
</dbReference>
<accession>A0ABS4KN56</accession>
<dbReference type="RefSeq" id="WP_209700438.1">
    <property type="nucleotide sequence ID" value="NZ_JAGGLM010000001.1"/>
</dbReference>
<comment type="caution">
    <text evidence="2">The sequence shown here is derived from an EMBL/GenBank/DDBJ whole genome shotgun (WGS) entry which is preliminary data.</text>
</comment>
<feature type="transmembrane region" description="Helical" evidence="1">
    <location>
        <begin position="6"/>
        <end position="26"/>
    </location>
</feature>
<keyword evidence="1" id="KW-0812">Transmembrane</keyword>
<name>A0ABS4KN56_9CLOT</name>
<sequence>MFLNALKSWLINICAAVFFITAIEMVLPDNSMKKYSKFVLGLILITVFIQPIVGLFNKNFNLSTYSQKIFNNFDEKQNIDELSKYKSQNLQNTIDTFKLNVQTNCEKKLKEKYPDRTYKVEVNANYDNENNNVNIDGVYVTVKNSSVDKVKKVVIDTKSVNYDNSNDSSGKVGADIKSYLSGELDVSENIIHVRDG</sequence>
<evidence type="ECO:0000313" key="3">
    <source>
        <dbReference type="Proteomes" id="UP001519307"/>
    </source>
</evidence>
<reference evidence="2 3" key="1">
    <citation type="submission" date="2021-03" db="EMBL/GenBank/DDBJ databases">
        <title>Genomic Encyclopedia of Type Strains, Phase IV (KMG-IV): sequencing the most valuable type-strain genomes for metagenomic binning, comparative biology and taxonomic classification.</title>
        <authorList>
            <person name="Goeker M."/>
        </authorList>
    </citation>
    <scope>NUCLEOTIDE SEQUENCE [LARGE SCALE GENOMIC DNA]</scope>
    <source>
        <strain evidence="2 3">DSM 28783</strain>
    </source>
</reference>
<gene>
    <name evidence="2" type="ORF">J2Z42_000137</name>
</gene>